<feature type="non-terminal residue" evidence="1">
    <location>
        <position position="1"/>
    </location>
</feature>
<dbReference type="AlphaFoldDB" id="A0A9E1GN85"/>
<proteinExistence type="predicted"/>
<sequence>LEALSKKLASMPCLVTGTYTGDGAESRLISLGFQPKALLVMREEGYSARPYTDDYYGGLALPGKPVCLQTSYGTDYILTIESKGFRVYYNNSRHTISNQKEANYYYLAWK</sequence>
<dbReference type="Proteomes" id="UP000811365">
    <property type="component" value="Unassembled WGS sequence"/>
</dbReference>
<dbReference type="EMBL" id="JAGZYH010000120">
    <property type="protein sequence ID" value="MBS6623393.1"/>
    <property type="molecule type" value="Genomic_DNA"/>
</dbReference>
<comment type="caution">
    <text evidence="1">The sequence shown here is derived from an EMBL/GenBank/DDBJ whole genome shotgun (WGS) entry which is preliminary data.</text>
</comment>
<evidence type="ECO:0000313" key="2">
    <source>
        <dbReference type="Proteomes" id="UP000811365"/>
    </source>
</evidence>
<name>A0A9E1GN85_9FIRM</name>
<protein>
    <submittedName>
        <fullName evidence="1">Uncharacterized protein</fullName>
    </submittedName>
</protein>
<gene>
    <name evidence="1" type="ORF">KH315_14885</name>
</gene>
<evidence type="ECO:0000313" key="1">
    <source>
        <dbReference type="EMBL" id="MBS6623393.1"/>
    </source>
</evidence>
<accession>A0A9E1GN85</accession>
<reference evidence="1" key="1">
    <citation type="submission" date="2021-02" db="EMBL/GenBank/DDBJ databases">
        <title>Infant gut strain persistence is associated with maternal origin, phylogeny, and functional potential including surface adhesion and iron acquisition.</title>
        <authorList>
            <person name="Lou Y.C."/>
        </authorList>
    </citation>
    <scope>NUCLEOTIDE SEQUENCE</scope>
    <source>
        <strain evidence="1">L2_039_000G1_dasL2_039_000G1_maxbin2.maxbin.077</strain>
    </source>
</reference>
<organism evidence="1 2">
    <name type="scientific">Faecalibacterium prausnitzii</name>
    <dbReference type="NCBI Taxonomy" id="853"/>
    <lineage>
        <taxon>Bacteria</taxon>
        <taxon>Bacillati</taxon>
        <taxon>Bacillota</taxon>
        <taxon>Clostridia</taxon>
        <taxon>Eubacteriales</taxon>
        <taxon>Oscillospiraceae</taxon>
        <taxon>Faecalibacterium</taxon>
    </lineage>
</organism>